<dbReference type="GO" id="GO:0046872">
    <property type="term" value="F:metal ion binding"/>
    <property type="evidence" value="ECO:0007669"/>
    <property type="project" value="UniProtKB-KW"/>
</dbReference>
<dbReference type="Proteomes" id="UP000076744">
    <property type="component" value="Unassembled WGS sequence"/>
</dbReference>
<dbReference type="InterPro" id="IPR041640">
    <property type="entry name" value="Tyrosinase_C"/>
</dbReference>
<dbReference type="RefSeq" id="XP_018700211.1">
    <property type="nucleotide sequence ID" value="XM_018852583.1"/>
</dbReference>
<feature type="domain" description="Tyrosinase copper-binding" evidence="13">
    <location>
        <begin position="521"/>
        <end position="532"/>
    </location>
</feature>
<evidence type="ECO:0000256" key="2">
    <source>
        <dbReference type="ARBA" id="ARBA00009928"/>
    </source>
</evidence>
<keyword evidence="7" id="KW-0503">Monooxygenase</keyword>
<evidence type="ECO:0000256" key="10">
    <source>
        <dbReference type="ARBA" id="ARBA00048881"/>
    </source>
</evidence>
<evidence type="ECO:0000256" key="3">
    <source>
        <dbReference type="ARBA" id="ARBA00011906"/>
    </source>
</evidence>
<dbReference type="EMBL" id="AZHB01000039">
    <property type="protein sequence ID" value="OAA53139.1"/>
    <property type="molecule type" value="Genomic_DNA"/>
</dbReference>
<dbReference type="GO" id="GO:0042438">
    <property type="term" value="P:melanin biosynthetic process"/>
    <property type="evidence" value="ECO:0007669"/>
    <property type="project" value="UniProtKB-KW"/>
</dbReference>
<evidence type="ECO:0000256" key="11">
    <source>
        <dbReference type="SAM" id="MobiDB-lite"/>
    </source>
</evidence>
<dbReference type="PANTHER" id="PTHR11474:SF76">
    <property type="entry name" value="SHKT DOMAIN-CONTAINING PROTEIN"/>
    <property type="match status" value="1"/>
</dbReference>
<evidence type="ECO:0000256" key="8">
    <source>
        <dbReference type="ARBA" id="ARBA00023101"/>
    </source>
</evidence>
<sequence>MSQFDTLSHLTRPTIEKLPEFKQQPPTNDTRYVVRCKSTLCVEGKGPDVVAETWFKSPPLHGQTIRMIRGVKLYAESHDQGYVSDLTEGNWTWLQLAIFACETDTTPKKDSQGQELVMTSHSNKVNSRNFEWMEGSAVNMRRIFLKALEPGNVIAVRLCARFRGWKIFATNGHLVIDIGEDNQAYPITPIKIDTNLPVPVRRNVKTWYDESKTNHKTGVEVSLFIRALGLFQKLPPENQLSYYRIAAIHGYPYNVPWNLNKPVIPLDEPSLDQQQKDGDGGWYCQHNNDLFPTWHRVYMMLYEKRIQEIMMGEADELDDGKGEWTAAAMRWRLPYWDWAVDTDLPEIACTKKIRVIKSWDGRGQPQMEEVDNPMYRFQMPGNKPMGDSSYGNYRINNKEDMPWEQCIGTSRHGISLRDAERKWVQGETNVFEVNKALQEKRLQNRTLRDSVYRLLTEEYSTKYVRFASTKYDRVENQAAGEKAREYLSLEQIHNAIHGAVGGEDDRTGAGHMSSVAVAAFDPAFWLHHCNIDRLLHLWQSSNPGNWFRQHPGQKPVEQPRPDHDTIKEQRPAPADLSPQDPLRPFHVSMDQDDFYNSNQVRNVEALNYTYDYVDEITDEFGDVIPAKSNAYINRRYGPEKEAFKTLKPQYDPVINVIYDRYAFNGRAYSFLFFLGNLDKTVPYKRQTSLIGSIFTFSTTMEGSDVTCRSCYVQQKAHVLSRAQIPLTAVVPSDDRPSRLECRDFLEKNLRWTAVYENGRAVERDGLKDVKITLSIGVNELVKIPAPEILETGKKALDPLKTLVEPLVKLPESIFHSRFSFSGYKDLDFNWEKAYFQF</sequence>
<dbReference type="PANTHER" id="PTHR11474">
    <property type="entry name" value="TYROSINASE FAMILY MEMBER"/>
    <property type="match status" value="1"/>
</dbReference>
<dbReference type="STRING" id="1081104.A0A167LIV8"/>
<comment type="catalytic activity">
    <reaction evidence="9">
        <text>2 L-dopa + O2 = 2 L-dopaquinone + 2 H2O</text>
        <dbReference type="Rhea" id="RHEA:34287"/>
        <dbReference type="ChEBI" id="CHEBI:15377"/>
        <dbReference type="ChEBI" id="CHEBI:15379"/>
        <dbReference type="ChEBI" id="CHEBI:57504"/>
        <dbReference type="ChEBI" id="CHEBI:57924"/>
        <dbReference type="EC" id="1.14.18.1"/>
    </reaction>
</comment>
<dbReference type="EC" id="1.14.18.1" evidence="3"/>
<dbReference type="GeneID" id="30025272"/>
<evidence type="ECO:0000256" key="7">
    <source>
        <dbReference type="ARBA" id="ARBA00023033"/>
    </source>
</evidence>
<dbReference type="InterPro" id="IPR050316">
    <property type="entry name" value="Tyrosinase/Hemocyanin"/>
</dbReference>
<dbReference type="Gene3D" id="1.10.1280.10">
    <property type="entry name" value="Di-copper center containing domain from catechol oxidase"/>
    <property type="match status" value="1"/>
</dbReference>
<evidence type="ECO:0000256" key="5">
    <source>
        <dbReference type="ARBA" id="ARBA00023002"/>
    </source>
</evidence>
<dbReference type="PROSITE" id="PS00497">
    <property type="entry name" value="TYROSINASE_1"/>
    <property type="match status" value="1"/>
</dbReference>
<reference evidence="14 15" key="1">
    <citation type="journal article" date="2016" name="Genome Biol. Evol.">
        <title>Divergent and convergent evolution of fungal pathogenicity.</title>
        <authorList>
            <person name="Shang Y."/>
            <person name="Xiao G."/>
            <person name="Zheng P."/>
            <person name="Cen K."/>
            <person name="Zhan S."/>
            <person name="Wang C."/>
        </authorList>
    </citation>
    <scope>NUCLEOTIDE SEQUENCE [LARGE SCALE GENOMIC DNA]</scope>
    <source>
        <strain evidence="14 15">ARSEF 2679</strain>
    </source>
</reference>
<feature type="compositionally biased region" description="Basic and acidic residues" evidence="11">
    <location>
        <begin position="557"/>
        <end position="570"/>
    </location>
</feature>
<dbReference type="InterPro" id="IPR002227">
    <property type="entry name" value="Tyrosinase_Cu-bd"/>
</dbReference>
<dbReference type="PROSITE" id="PS00498">
    <property type="entry name" value="TYROSINASE_2"/>
    <property type="match status" value="1"/>
</dbReference>
<dbReference type="SUPFAM" id="SSF48056">
    <property type="entry name" value="Di-copper centre-containing domain"/>
    <property type="match status" value="1"/>
</dbReference>
<evidence type="ECO:0000313" key="15">
    <source>
        <dbReference type="Proteomes" id="UP000076744"/>
    </source>
</evidence>
<evidence type="ECO:0000256" key="6">
    <source>
        <dbReference type="ARBA" id="ARBA00023008"/>
    </source>
</evidence>
<protein>
    <recommendedName>
        <fullName evidence="3">tyrosinase</fullName>
        <ecNumber evidence="3">1.14.18.1</ecNumber>
    </recommendedName>
</protein>
<dbReference type="AlphaFoldDB" id="A0A167LIV8"/>
<evidence type="ECO:0000256" key="9">
    <source>
        <dbReference type="ARBA" id="ARBA00048233"/>
    </source>
</evidence>
<comment type="cofactor">
    <cofactor evidence="1">
        <name>Cu(2+)</name>
        <dbReference type="ChEBI" id="CHEBI:29036"/>
    </cofactor>
</comment>
<evidence type="ECO:0000256" key="1">
    <source>
        <dbReference type="ARBA" id="ARBA00001973"/>
    </source>
</evidence>
<comment type="similarity">
    <text evidence="2">Belongs to the tyrosinase family.</text>
</comment>
<dbReference type="InterPro" id="IPR008922">
    <property type="entry name" value="Di-copper_centre_dom_sf"/>
</dbReference>
<evidence type="ECO:0000313" key="14">
    <source>
        <dbReference type="EMBL" id="OAA53139.1"/>
    </source>
</evidence>
<dbReference type="PRINTS" id="PR00092">
    <property type="entry name" value="TYROSINASE"/>
</dbReference>
<evidence type="ECO:0000259" key="12">
    <source>
        <dbReference type="PROSITE" id="PS00497"/>
    </source>
</evidence>
<keyword evidence="4" id="KW-0479">Metal-binding</keyword>
<organism evidence="14 15">
    <name type="scientific">Cordyceps fumosorosea (strain ARSEF 2679)</name>
    <name type="common">Isaria fumosorosea</name>
    <dbReference type="NCBI Taxonomy" id="1081104"/>
    <lineage>
        <taxon>Eukaryota</taxon>
        <taxon>Fungi</taxon>
        <taxon>Dikarya</taxon>
        <taxon>Ascomycota</taxon>
        <taxon>Pezizomycotina</taxon>
        <taxon>Sordariomycetes</taxon>
        <taxon>Hypocreomycetidae</taxon>
        <taxon>Hypocreales</taxon>
        <taxon>Cordycipitaceae</taxon>
        <taxon>Cordyceps</taxon>
    </lineage>
</organism>
<keyword evidence="8" id="KW-0470">Melanin biosynthesis</keyword>
<gene>
    <name evidence="14" type="ORF">ISF_08980</name>
</gene>
<dbReference type="OrthoDB" id="1658288at2759"/>
<keyword evidence="6" id="KW-0186">Copper</keyword>
<proteinExistence type="inferred from homology"/>
<keyword evidence="15" id="KW-1185">Reference proteome</keyword>
<evidence type="ECO:0000256" key="4">
    <source>
        <dbReference type="ARBA" id="ARBA00022723"/>
    </source>
</evidence>
<comment type="caution">
    <text evidence="14">The sequence shown here is derived from an EMBL/GenBank/DDBJ whole genome shotgun (WGS) entry which is preliminary data.</text>
</comment>
<comment type="catalytic activity">
    <reaction evidence="10">
        <text>L-tyrosine + O2 = L-dopaquinone + H2O</text>
        <dbReference type="Rhea" id="RHEA:18117"/>
        <dbReference type="ChEBI" id="CHEBI:15377"/>
        <dbReference type="ChEBI" id="CHEBI:15379"/>
        <dbReference type="ChEBI" id="CHEBI:57924"/>
        <dbReference type="ChEBI" id="CHEBI:58315"/>
        <dbReference type="EC" id="1.14.18.1"/>
    </reaction>
</comment>
<name>A0A167LIV8_CORFA</name>
<dbReference type="GO" id="GO:0004503">
    <property type="term" value="F:tyrosinase activity"/>
    <property type="evidence" value="ECO:0007669"/>
    <property type="project" value="UniProtKB-EC"/>
</dbReference>
<feature type="region of interest" description="Disordered" evidence="11">
    <location>
        <begin position="546"/>
        <end position="580"/>
    </location>
</feature>
<feature type="domain" description="Tyrosinase copper-binding" evidence="12">
    <location>
        <begin position="286"/>
        <end position="303"/>
    </location>
</feature>
<dbReference type="Pfam" id="PF00264">
    <property type="entry name" value="Tyrosinase"/>
    <property type="match status" value="1"/>
</dbReference>
<keyword evidence="5" id="KW-0560">Oxidoreductase</keyword>
<evidence type="ECO:0000259" key="13">
    <source>
        <dbReference type="PROSITE" id="PS00498"/>
    </source>
</evidence>
<dbReference type="Gene3D" id="2.60.310.20">
    <property type="match status" value="1"/>
</dbReference>
<dbReference type="Pfam" id="PF18132">
    <property type="entry name" value="Tyrosinase_C"/>
    <property type="match status" value="1"/>
</dbReference>
<accession>A0A167LIV8</accession>